<keyword evidence="5" id="KW-0411">Iron-sulfur</keyword>
<keyword evidence="3" id="KW-0479">Metal-binding</keyword>
<dbReference type="Gene3D" id="3.40.50.280">
    <property type="entry name" value="Cobalamin-binding domain"/>
    <property type="match status" value="1"/>
</dbReference>
<keyword evidence="2" id="KW-0949">S-adenosyl-L-methionine</keyword>
<dbReference type="Proteomes" id="UP000230132">
    <property type="component" value="Unassembled WGS sequence"/>
</dbReference>
<name>A0A2H0UV97_9BACT</name>
<dbReference type="SFLD" id="SFLDG01082">
    <property type="entry name" value="B12-binding_domain_containing"/>
    <property type="match status" value="1"/>
</dbReference>
<reference evidence="8" key="1">
    <citation type="submission" date="2017-09" db="EMBL/GenBank/DDBJ databases">
        <title>Depth-based differentiation of microbial function through sediment-hosted aquifers and enrichment of novel symbionts in the deep terrestrial subsurface.</title>
        <authorList>
            <person name="Probst A.J."/>
            <person name="Ladd B."/>
            <person name="Jarett J.K."/>
            <person name="Geller-Mcgrath D.E."/>
            <person name="Sieber C.M.K."/>
            <person name="Emerson J.B."/>
            <person name="Anantharaman K."/>
            <person name="Thomas B.C."/>
            <person name="Malmstrom R."/>
            <person name="Stieglmeier M."/>
            <person name="Klingl A."/>
            <person name="Woyke T."/>
            <person name="Ryan C.M."/>
            <person name="Banfield J.F."/>
        </authorList>
    </citation>
    <scope>NUCLEOTIDE SEQUENCE [LARGE SCALE GENOMIC DNA]</scope>
</reference>
<dbReference type="SFLD" id="SFLDS00029">
    <property type="entry name" value="Radical_SAM"/>
    <property type="match status" value="1"/>
</dbReference>
<dbReference type="GO" id="GO:0051536">
    <property type="term" value="F:iron-sulfur cluster binding"/>
    <property type="evidence" value="ECO:0007669"/>
    <property type="project" value="UniProtKB-KW"/>
</dbReference>
<keyword evidence="4" id="KW-0408">Iron</keyword>
<gene>
    <name evidence="7" type="ORF">COU05_00265</name>
</gene>
<dbReference type="PANTHER" id="PTHR43409">
    <property type="entry name" value="ANAEROBIC MAGNESIUM-PROTOPORPHYRIN IX MONOMETHYL ESTER CYCLASE-RELATED"/>
    <property type="match status" value="1"/>
</dbReference>
<dbReference type="AlphaFoldDB" id="A0A2H0UV97"/>
<dbReference type="PROSITE" id="PS51918">
    <property type="entry name" value="RADICAL_SAM"/>
    <property type="match status" value="1"/>
</dbReference>
<comment type="caution">
    <text evidence="7">The sequence shown here is derived from an EMBL/GenBank/DDBJ whole genome shotgun (WGS) entry which is preliminary data.</text>
</comment>
<accession>A0A2H0UV97</accession>
<evidence type="ECO:0000256" key="5">
    <source>
        <dbReference type="ARBA" id="ARBA00023014"/>
    </source>
</evidence>
<evidence type="ECO:0000256" key="3">
    <source>
        <dbReference type="ARBA" id="ARBA00022723"/>
    </source>
</evidence>
<organism evidence="7 8">
    <name type="scientific">bacterium (Candidatus Gribaldobacteria) CG10_big_fil_rev_8_21_14_0_10_37_21</name>
    <dbReference type="NCBI Taxonomy" id="2014275"/>
    <lineage>
        <taxon>Bacteria</taxon>
        <taxon>Candidatus Gribaldobacteria</taxon>
    </lineage>
</organism>
<dbReference type="EMBL" id="PFAX01000004">
    <property type="protein sequence ID" value="PIR90737.1"/>
    <property type="molecule type" value="Genomic_DNA"/>
</dbReference>
<dbReference type="SUPFAM" id="SSF102114">
    <property type="entry name" value="Radical SAM enzymes"/>
    <property type="match status" value="1"/>
</dbReference>
<dbReference type="GO" id="GO:0005829">
    <property type="term" value="C:cytosol"/>
    <property type="evidence" value="ECO:0007669"/>
    <property type="project" value="TreeGrafter"/>
</dbReference>
<dbReference type="InterPro" id="IPR006638">
    <property type="entry name" value="Elp3/MiaA/NifB-like_rSAM"/>
</dbReference>
<dbReference type="InterPro" id="IPR013785">
    <property type="entry name" value="Aldolase_TIM"/>
</dbReference>
<feature type="domain" description="Radical SAM core" evidence="6">
    <location>
        <begin position="238"/>
        <end position="463"/>
    </location>
</feature>
<evidence type="ECO:0000313" key="8">
    <source>
        <dbReference type="Proteomes" id="UP000230132"/>
    </source>
</evidence>
<evidence type="ECO:0000313" key="7">
    <source>
        <dbReference type="EMBL" id="PIR90737.1"/>
    </source>
</evidence>
<dbReference type="GO" id="GO:0046872">
    <property type="term" value="F:metal ion binding"/>
    <property type="evidence" value="ECO:0007669"/>
    <property type="project" value="UniProtKB-KW"/>
</dbReference>
<dbReference type="Gene3D" id="3.20.20.70">
    <property type="entry name" value="Aldolase class I"/>
    <property type="match status" value="1"/>
</dbReference>
<dbReference type="GO" id="GO:0003824">
    <property type="term" value="F:catalytic activity"/>
    <property type="evidence" value="ECO:0007669"/>
    <property type="project" value="InterPro"/>
</dbReference>
<dbReference type="InterPro" id="IPR051198">
    <property type="entry name" value="BchE-like"/>
</dbReference>
<dbReference type="PANTHER" id="PTHR43409:SF7">
    <property type="entry name" value="BLL1977 PROTEIN"/>
    <property type="match status" value="1"/>
</dbReference>
<proteinExistence type="predicted"/>
<evidence type="ECO:0000259" key="6">
    <source>
        <dbReference type="PROSITE" id="PS51918"/>
    </source>
</evidence>
<protein>
    <recommendedName>
        <fullName evidence="6">Radical SAM core domain-containing protein</fullName>
    </recommendedName>
</protein>
<dbReference type="SMART" id="SM00729">
    <property type="entry name" value="Elp3"/>
    <property type="match status" value="1"/>
</dbReference>
<dbReference type="InterPro" id="IPR007197">
    <property type="entry name" value="rSAM"/>
</dbReference>
<dbReference type="InterPro" id="IPR058240">
    <property type="entry name" value="rSAM_sf"/>
</dbReference>
<sequence>MELEDRSDTEPAGEVARGGLRVCRATGEAKLVGKSLPRHTTIYQMKLIVFNCPLKINGGMIMQELNLYTIMPSSYGEKGELLQYHKVLMHPPVFLVLESLIRRTKRTLDVKINACFINERLEKGETYLDSIKRNDLVFITAKAFELPRAIDIAVKLKKTGIRNIIMGGPGVTLTDWKTYQYLVREGISFNVGEGEETIPQIIANVLDNKLQPCYWQKEYVDISKAPLPCFPSRAEAEKTITKLAGIGSSEGCPFNCSYCTVTKIRGRESSKRRSRDPEAVVAWIEQAYHRGLPIMLTDDNLRRSFFYEELIEGLIKLNKKLNGKLQLFVQLDAANGVEKEAHKLARAGARQAFFGFESVVSSSLDDVGKKHNKPNYYKKIVSAFNAEGIFVNSGCMFGFPSQTPQEIIREAESFSKLVDLPHPYAVTPLPGSRDYEEAVAKRSLITWDPNWYDTVHCVNDWFDNMTVSEAQNAYNNVFCYLFSIKHILSGPPGLRMARLKSGLYGRILAELGRFRRDQPYHFMMDSLPRRTRVWRPKDSFCGFSLTAEDLRKKPEFLASLST</sequence>
<evidence type="ECO:0000256" key="2">
    <source>
        <dbReference type="ARBA" id="ARBA00022691"/>
    </source>
</evidence>
<evidence type="ECO:0000256" key="1">
    <source>
        <dbReference type="ARBA" id="ARBA00001966"/>
    </source>
</evidence>
<comment type="cofactor">
    <cofactor evidence="1">
        <name>[4Fe-4S] cluster</name>
        <dbReference type="ChEBI" id="CHEBI:49883"/>
    </cofactor>
</comment>
<dbReference type="Pfam" id="PF04055">
    <property type="entry name" value="Radical_SAM"/>
    <property type="match status" value="1"/>
</dbReference>
<evidence type="ECO:0000256" key="4">
    <source>
        <dbReference type="ARBA" id="ARBA00023004"/>
    </source>
</evidence>